<organism evidence="1 2">
    <name type="scientific">Bacillus thuringiensis</name>
    <dbReference type="NCBI Taxonomy" id="1428"/>
    <lineage>
        <taxon>Bacteria</taxon>
        <taxon>Bacillati</taxon>
        <taxon>Bacillota</taxon>
        <taxon>Bacilli</taxon>
        <taxon>Bacillales</taxon>
        <taxon>Bacillaceae</taxon>
        <taxon>Bacillus</taxon>
        <taxon>Bacillus cereus group</taxon>
    </lineage>
</organism>
<evidence type="ECO:0000313" key="1">
    <source>
        <dbReference type="EMBL" id="PGZ02215.1"/>
    </source>
</evidence>
<dbReference type="AlphaFoldDB" id="A0AB36V803"/>
<evidence type="ECO:0000313" key="2">
    <source>
        <dbReference type="Proteomes" id="UP000223445"/>
    </source>
</evidence>
<dbReference type="Proteomes" id="UP000223445">
    <property type="component" value="Unassembled WGS sequence"/>
</dbReference>
<reference evidence="1 2" key="1">
    <citation type="submission" date="2017-09" db="EMBL/GenBank/DDBJ databases">
        <title>Large-scale bioinformatics analysis of Bacillus genomes uncovers conserved roles of natural products in bacterial physiology.</title>
        <authorList>
            <consortium name="Agbiome Team Llc"/>
            <person name="Bleich R.M."/>
            <person name="Grubbs K.J."/>
            <person name="Santa Maria K.C."/>
            <person name="Allen S.E."/>
            <person name="Farag S."/>
            <person name="Shank E.A."/>
            <person name="Bowers A."/>
        </authorList>
    </citation>
    <scope>NUCLEOTIDE SEQUENCE [LARGE SCALE GENOMIC DNA]</scope>
    <source>
        <strain evidence="1 2">AFS030179</strain>
    </source>
</reference>
<dbReference type="RefSeq" id="WP_000635033.1">
    <property type="nucleotide sequence ID" value="NZ_NUPM01000012.1"/>
</dbReference>
<name>A0AB36V803_BACTU</name>
<protein>
    <submittedName>
        <fullName evidence="1">Uncharacterized protein</fullName>
    </submittedName>
</protein>
<gene>
    <name evidence="1" type="ORF">COE48_18155</name>
</gene>
<dbReference type="EMBL" id="NUPM01000012">
    <property type="protein sequence ID" value="PGZ02215.1"/>
    <property type="molecule type" value="Genomic_DNA"/>
</dbReference>
<proteinExistence type="predicted"/>
<accession>A0AB36V803</accession>
<sequence length="134" mass="15643">MIVGIEFQGEYYHCQNCNTFHSRNELKELREQKGYPDGRWNCLVCKNAFQIYTQENGHSRYSIVERTLVKDLAIGDEVVFATAGKNIYELKKKYKRGKGKVSLSFLEYGSTTEDEDDWVNRYVGQWHGDTSQLK</sequence>
<comment type="caution">
    <text evidence="1">The sequence shown here is derived from an EMBL/GenBank/DDBJ whole genome shotgun (WGS) entry which is preliminary data.</text>
</comment>